<dbReference type="AlphaFoldDB" id="A0A0F8W6U8"/>
<gene>
    <name evidence="2" type="ORF">LCGC14_3104500</name>
</gene>
<organism evidence="2">
    <name type="scientific">marine sediment metagenome</name>
    <dbReference type="NCBI Taxonomy" id="412755"/>
    <lineage>
        <taxon>unclassified sequences</taxon>
        <taxon>metagenomes</taxon>
        <taxon>ecological metagenomes</taxon>
    </lineage>
</organism>
<evidence type="ECO:0000256" key="1">
    <source>
        <dbReference type="SAM" id="MobiDB-lite"/>
    </source>
</evidence>
<name>A0A0F8W6U8_9ZZZZ</name>
<feature type="non-terminal residue" evidence="2">
    <location>
        <position position="1"/>
    </location>
</feature>
<sequence>KIGYVKKEDCHCFCCGSHDGQPQNHSLKKAVNIRDALLSTDTPEDTQLRSLTPSSGVHSQQKKFKGTPCSGEVQVSNPVSADTFILSSKRIKIHDISLNKYWYLKEDVKEFIKRLKEELCSNYRDDEKACNDCESCKEIDKLAGDLK</sequence>
<evidence type="ECO:0000313" key="2">
    <source>
        <dbReference type="EMBL" id="KKK52477.1"/>
    </source>
</evidence>
<comment type="caution">
    <text evidence="2">The sequence shown here is derived from an EMBL/GenBank/DDBJ whole genome shotgun (WGS) entry which is preliminary data.</text>
</comment>
<dbReference type="EMBL" id="LAZR01066998">
    <property type="protein sequence ID" value="KKK52477.1"/>
    <property type="molecule type" value="Genomic_DNA"/>
</dbReference>
<accession>A0A0F8W6U8</accession>
<proteinExistence type="predicted"/>
<protein>
    <submittedName>
        <fullName evidence="2">Uncharacterized protein</fullName>
    </submittedName>
</protein>
<reference evidence="2" key="1">
    <citation type="journal article" date="2015" name="Nature">
        <title>Complex archaea that bridge the gap between prokaryotes and eukaryotes.</title>
        <authorList>
            <person name="Spang A."/>
            <person name="Saw J.H."/>
            <person name="Jorgensen S.L."/>
            <person name="Zaremba-Niedzwiedzka K."/>
            <person name="Martijn J."/>
            <person name="Lind A.E."/>
            <person name="van Eijk R."/>
            <person name="Schleper C."/>
            <person name="Guy L."/>
            <person name="Ettema T.J."/>
        </authorList>
    </citation>
    <scope>NUCLEOTIDE SEQUENCE</scope>
</reference>
<feature type="compositionally biased region" description="Polar residues" evidence="1">
    <location>
        <begin position="50"/>
        <end position="59"/>
    </location>
</feature>
<feature type="region of interest" description="Disordered" evidence="1">
    <location>
        <begin position="50"/>
        <end position="71"/>
    </location>
</feature>